<keyword evidence="5" id="KW-0547">Nucleotide-binding</keyword>
<dbReference type="InterPro" id="IPR004006">
    <property type="entry name" value="DhaK_dom"/>
</dbReference>
<dbReference type="GO" id="GO:0004371">
    <property type="term" value="F:glycerone kinase activity"/>
    <property type="evidence" value="ECO:0007669"/>
    <property type="project" value="UniProtKB-EC"/>
</dbReference>
<comment type="caution">
    <text evidence="13">The sequence shown here is derived from an EMBL/GenBank/DDBJ whole genome shotgun (WGS) entry which is preliminary data.</text>
</comment>
<evidence type="ECO:0000256" key="2">
    <source>
        <dbReference type="ARBA" id="ARBA00004778"/>
    </source>
</evidence>
<dbReference type="GO" id="GO:0050354">
    <property type="term" value="F:triokinase activity"/>
    <property type="evidence" value="ECO:0007669"/>
    <property type="project" value="UniProtKB-EC"/>
</dbReference>
<evidence type="ECO:0000256" key="1">
    <source>
        <dbReference type="ARBA" id="ARBA00003264"/>
    </source>
</evidence>
<dbReference type="Gene3D" id="3.40.50.10440">
    <property type="entry name" value="Dihydroxyacetone kinase, domain 1"/>
    <property type="match status" value="1"/>
</dbReference>
<evidence type="ECO:0000256" key="5">
    <source>
        <dbReference type="ARBA" id="ARBA00022741"/>
    </source>
</evidence>
<dbReference type="SUPFAM" id="SSF101473">
    <property type="entry name" value="DhaL-like"/>
    <property type="match status" value="1"/>
</dbReference>
<dbReference type="PROSITE" id="PS51481">
    <property type="entry name" value="DHAK"/>
    <property type="match status" value="1"/>
</dbReference>
<dbReference type="EMBL" id="CAJVPG010000460">
    <property type="protein sequence ID" value="CAG8429810.1"/>
    <property type="molecule type" value="Genomic_DNA"/>
</dbReference>
<reference evidence="13" key="1">
    <citation type="submission" date="2021-07" db="EMBL/GenBank/DDBJ databases">
        <authorList>
            <person name="Branca A.L. A."/>
        </authorList>
    </citation>
    <scope>NUCLEOTIDE SEQUENCE</scope>
</reference>
<keyword evidence="4" id="KW-0808">Transferase</keyword>
<dbReference type="Pfam" id="PF02734">
    <property type="entry name" value="Dak2"/>
    <property type="match status" value="1"/>
</dbReference>
<evidence type="ECO:0000259" key="12">
    <source>
        <dbReference type="PROSITE" id="PS51481"/>
    </source>
</evidence>
<dbReference type="AlphaFoldDB" id="A0A9W4K0F7"/>
<accession>A0A9W4K0F7</accession>
<dbReference type="GO" id="GO:0005829">
    <property type="term" value="C:cytosol"/>
    <property type="evidence" value="ECO:0007669"/>
    <property type="project" value="TreeGrafter"/>
</dbReference>
<evidence type="ECO:0000256" key="8">
    <source>
        <dbReference type="ARBA" id="ARBA00022840"/>
    </source>
</evidence>
<comment type="pathway">
    <text evidence="2">Polyol metabolism; glycerol fermentation; glycerone phosphate from glycerol (oxidative route): step 2/2.</text>
</comment>
<dbReference type="PANTHER" id="PTHR28629:SF4">
    <property type="entry name" value="TRIOKINASE_FMN CYCLASE"/>
    <property type="match status" value="1"/>
</dbReference>
<evidence type="ECO:0000256" key="3">
    <source>
        <dbReference type="ARBA" id="ARBA00008757"/>
    </source>
</evidence>
<dbReference type="SUPFAM" id="SSF82549">
    <property type="entry name" value="DAK1/DegV-like"/>
    <property type="match status" value="1"/>
</dbReference>
<evidence type="ECO:0000256" key="9">
    <source>
        <dbReference type="ARBA" id="ARBA00047974"/>
    </source>
</evidence>
<dbReference type="PROSITE" id="PS51480">
    <property type="entry name" value="DHAL"/>
    <property type="match status" value="1"/>
</dbReference>
<dbReference type="InterPro" id="IPR050861">
    <property type="entry name" value="Dihydroxyacetone_Kinase"/>
</dbReference>
<keyword evidence="14" id="KW-1185">Reference proteome</keyword>
<sequence length="595" mass="63089">MEFRHTFVQDPAQLVKEWSSAQVQLHPGLQFDDKHCVLYKENLSQADRVTVISGGGSGHEPAHFGYVGDGLLDAAVAGSLFASPNVRQVTRALEVAASPKGTIVIVKNYTGDKLNFALAIERFKSLTGRDVRMVLVGDDVAVPRSRGKFVGRRGLAGVALMHKIAGAAAQQGLDIDHIVELCDLVSNNMGTIGASLGPCHVPGQPSDAHNEMVNILLGMGIHNEPPIRTLPKESSAVEVIRAMLGLLLDTELVEHGFLKPDVKHPSRRTLLLMNNLGGLSTIEIGALTAMTTAVLKDQYNIVPCRVLCGTYLSALDGHGFSITLLSLTDSMDGSLLLNLLDEATNAIGWTSSLSTLQWESGSSAIETAISRPEVPSVCLKRDCVVDSILAEVTQAEPTITKNDTVLGDGDCGTTLLAGAQAMKRALDEGSISAEGFAPSLMLLADVVIDAMGGTSGAIYGIFLTAFSASLNRLHKDSVDLSVKTFSSAASEALETLMNYTGARVGDRTLMDALIPFVTELEKSPDRTGHDAFQKALESAELGCQSTSQLQARFGRSAYVSETSGLDAQNGYTRPADPGACGVIAVLKGIHKVIRN</sequence>
<name>A0A9W4K0F7_9EURO</name>
<evidence type="ECO:0000259" key="11">
    <source>
        <dbReference type="PROSITE" id="PS51480"/>
    </source>
</evidence>
<dbReference type="PANTHER" id="PTHR28629">
    <property type="entry name" value="TRIOKINASE/FMN CYCLASE"/>
    <property type="match status" value="1"/>
</dbReference>
<keyword evidence="7" id="KW-0319">Glycerol metabolism</keyword>
<evidence type="ECO:0000256" key="7">
    <source>
        <dbReference type="ARBA" id="ARBA00022798"/>
    </source>
</evidence>
<gene>
    <name evidence="13" type="ORF">PSALAMII_LOCUS11002</name>
</gene>
<comment type="catalytic activity">
    <reaction evidence="9">
        <text>D-glyceraldehyde + ATP = D-glyceraldehyde 3-phosphate + ADP + H(+)</text>
        <dbReference type="Rhea" id="RHEA:13941"/>
        <dbReference type="ChEBI" id="CHEBI:15378"/>
        <dbReference type="ChEBI" id="CHEBI:17378"/>
        <dbReference type="ChEBI" id="CHEBI:30616"/>
        <dbReference type="ChEBI" id="CHEBI:59776"/>
        <dbReference type="ChEBI" id="CHEBI:456216"/>
        <dbReference type="EC" id="2.7.1.28"/>
    </reaction>
</comment>
<evidence type="ECO:0000313" key="13">
    <source>
        <dbReference type="EMBL" id="CAG8429810.1"/>
    </source>
</evidence>
<evidence type="ECO:0000256" key="10">
    <source>
        <dbReference type="ARBA" id="ARBA00048898"/>
    </source>
</evidence>
<evidence type="ECO:0000256" key="6">
    <source>
        <dbReference type="ARBA" id="ARBA00022777"/>
    </source>
</evidence>
<comment type="similarity">
    <text evidence="3">Belongs to the dihydroxyacetone kinase (DAK) family.</text>
</comment>
<dbReference type="Gene3D" id="1.25.40.340">
    <property type="match status" value="1"/>
</dbReference>
<keyword evidence="8" id="KW-0067">ATP-binding</keyword>
<feature type="domain" description="DhaK" evidence="12">
    <location>
        <begin position="10"/>
        <end position="349"/>
    </location>
</feature>
<comment type="catalytic activity">
    <reaction evidence="10">
        <text>dihydroxyacetone + ATP = dihydroxyacetone phosphate + ADP + H(+)</text>
        <dbReference type="Rhea" id="RHEA:15773"/>
        <dbReference type="ChEBI" id="CHEBI:15378"/>
        <dbReference type="ChEBI" id="CHEBI:16016"/>
        <dbReference type="ChEBI" id="CHEBI:30616"/>
        <dbReference type="ChEBI" id="CHEBI:57642"/>
        <dbReference type="ChEBI" id="CHEBI:456216"/>
        <dbReference type="EC" id="2.7.1.29"/>
    </reaction>
</comment>
<evidence type="ECO:0008006" key="15">
    <source>
        <dbReference type="Google" id="ProtNLM"/>
    </source>
</evidence>
<dbReference type="InterPro" id="IPR004007">
    <property type="entry name" value="DhaL_dom"/>
</dbReference>
<dbReference type="Gene3D" id="3.30.1180.20">
    <property type="entry name" value="Dihydroxyacetone kinase, domain 2"/>
    <property type="match status" value="1"/>
</dbReference>
<protein>
    <recommendedName>
        <fullName evidence="15">Dihydroxyacetone kinase</fullName>
    </recommendedName>
</protein>
<dbReference type="GO" id="GO:0005524">
    <property type="term" value="F:ATP binding"/>
    <property type="evidence" value="ECO:0007669"/>
    <property type="project" value="UniProtKB-KW"/>
</dbReference>
<dbReference type="InterPro" id="IPR036117">
    <property type="entry name" value="DhaL_dom_sf"/>
</dbReference>
<comment type="function">
    <text evidence="1">Catalyzes both the phosphorylation of dihydroxyacetone and of glyceraldehyde.</text>
</comment>
<feature type="domain" description="DhaL" evidence="11">
    <location>
        <begin position="379"/>
        <end position="591"/>
    </location>
</feature>
<dbReference type="Proteomes" id="UP001152649">
    <property type="component" value="Unassembled WGS sequence"/>
</dbReference>
<dbReference type="GO" id="GO:0019563">
    <property type="term" value="P:glycerol catabolic process"/>
    <property type="evidence" value="ECO:0007669"/>
    <property type="project" value="TreeGrafter"/>
</dbReference>
<keyword evidence="6" id="KW-0418">Kinase</keyword>
<dbReference type="SMART" id="SM01120">
    <property type="entry name" value="Dak2"/>
    <property type="match status" value="1"/>
</dbReference>
<dbReference type="Pfam" id="PF02733">
    <property type="entry name" value="Dak1"/>
    <property type="match status" value="1"/>
</dbReference>
<evidence type="ECO:0000313" key="14">
    <source>
        <dbReference type="Proteomes" id="UP001152649"/>
    </source>
</evidence>
<organism evidence="13 14">
    <name type="scientific">Penicillium salamii</name>
    <dbReference type="NCBI Taxonomy" id="1612424"/>
    <lineage>
        <taxon>Eukaryota</taxon>
        <taxon>Fungi</taxon>
        <taxon>Dikarya</taxon>
        <taxon>Ascomycota</taxon>
        <taxon>Pezizomycotina</taxon>
        <taxon>Eurotiomycetes</taxon>
        <taxon>Eurotiomycetidae</taxon>
        <taxon>Eurotiales</taxon>
        <taxon>Aspergillaceae</taxon>
        <taxon>Penicillium</taxon>
    </lineage>
</organism>
<dbReference type="FunFam" id="1.25.40.340:FF:000001">
    <property type="entry name" value="Dihydroxyacetone kinase 1"/>
    <property type="match status" value="1"/>
</dbReference>
<dbReference type="FunFam" id="3.40.50.10440:FF:000001">
    <property type="entry name" value="Dihydroxyacetone kinase, DhaK subunit"/>
    <property type="match status" value="1"/>
</dbReference>
<evidence type="ECO:0000256" key="4">
    <source>
        <dbReference type="ARBA" id="ARBA00022679"/>
    </source>
</evidence>
<proteinExistence type="inferred from homology"/>
<dbReference type="OrthoDB" id="1724672at2759"/>